<dbReference type="SUPFAM" id="SSF56112">
    <property type="entry name" value="Protein kinase-like (PK-like)"/>
    <property type="match status" value="1"/>
</dbReference>
<accession>A0A8J7FEY5</accession>
<evidence type="ECO:0000313" key="3">
    <source>
        <dbReference type="EMBL" id="MBE9216234.1"/>
    </source>
</evidence>
<dbReference type="InterPro" id="IPR011009">
    <property type="entry name" value="Kinase-like_dom_sf"/>
</dbReference>
<proteinExistence type="inferred from homology"/>
<protein>
    <submittedName>
        <fullName evidence="3">Phosphotransferase</fullName>
    </submittedName>
</protein>
<name>A0A8J7FEY5_9CYAN</name>
<gene>
    <name evidence="3" type="ORF">IQ247_26835</name>
</gene>
<organism evidence="3 4">
    <name type="scientific">Plectonema cf. radiosum LEGE 06105</name>
    <dbReference type="NCBI Taxonomy" id="945769"/>
    <lineage>
        <taxon>Bacteria</taxon>
        <taxon>Bacillati</taxon>
        <taxon>Cyanobacteriota</taxon>
        <taxon>Cyanophyceae</taxon>
        <taxon>Oscillatoriophycideae</taxon>
        <taxon>Oscillatoriales</taxon>
        <taxon>Microcoleaceae</taxon>
        <taxon>Plectonema</taxon>
    </lineage>
</organism>
<comment type="similarity">
    <text evidence="1">Belongs to the pseudomonas-type ThrB family.</text>
</comment>
<dbReference type="Proteomes" id="UP000620559">
    <property type="component" value="Unassembled WGS sequence"/>
</dbReference>
<keyword evidence="4" id="KW-1185">Reference proteome</keyword>
<dbReference type="PANTHER" id="PTHR21064">
    <property type="entry name" value="AMINOGLYCOSIDE PHOSPHOTRANSFERASE DOMAIN-CONTAINING PROTEIN-RELATED"/>
    <property type="match status" value="1"/>
</dbReference>
<sequence>MNQQIIPNIEIAYNAIQQYDFKSTKLELIKHLENTTFKLSTEQGNFLLRVYCGLHNTVQDIESEAKIIEYLSNCDNYQYQKPICNRYHKFVSMVEAVGISKSVSILSWIDSPTLINRVHDLSLFNKIGKLIAHIHDKLANWQQPADFHRPMLDADALIGNKGALGYGNLGYKYFDRETVNLFELVYQRLVDFQAVIAKEKNFGLIHGDLHLNNIIYHQNTLVPIDFDDSGWGYYIYDLAVILANHWGSTEYDEIKIKLFQGYRTIKEISVDIENEILLFIAARYVFITLYLAGKSQTESTFKQAALERIPLYIDKLKDIITYV</sequence>
<dbReference type="GO" id="GO:0019202">
    <property type="term" value="F:amino acid kinase activity"/>
    <property type="evidence" value="ECO:0007669"/>
    <property type="project" value="TreeGrafter"/>
</dbReference>
<evidence type="ECO:0000313" key="4">
    <source>
        <dbReference type="Proteomes" id="UP000620559"/>
    </source>
</evidence>
<dbReference type="EMBL" id="JADEWL010000148">
    <property type="protein sequence ID" value="MBE9216234.1"/>
    <property type="molecule type" value="Genomic_DNA"/>
</dbReference>
<comment type="caution">
    <text evidence="3">The sequence shown here is derived from an EMBL/GenBank/DDBJ whole genome shotgun (WGS) entry which is preliminary data.</text>
</comment>
<dbReference type="RefSeq" id="WP_193924689.1">
    <property type="nucleotide sequence ID" value="NZ_JADEWL010000148.1"/>
</dbReference>
<feature type="domain" description="Aminoglycoside phosphotransferase" evidence="2">
    <location>
        <begin position="31"/>
        <end position="262"/>
    </location>
</feature>
<dbReference type="Gene3D" id="3.90.1200.10">
    <property type="match status" value="1"/>
</dbReference>
<dbReference type="AlphaFoldDB" id="A0A8J7FEY5"/>
<evidence type="ECO:0000256" key="1">
    <source>
        <dbReference type="ARBA" id="ARBA00038240"/>
    </source>
</evidence>
<reference evidence="3" key="1">
    <citation type="submission" date="2020-10" db="EMBL/GenBank/DDBJ databases">
        <authorList>
            <person name="Castelo-Branco R."/>
            <person name="Eusebio N."/>
            <person name="Adriana R."/>
            <person name="Vieira A."/>
            <person name="Brugerolle De Fraissinette N."/>
            <person name="Rezende De Castro R."/>
            <person name="Schneider M.P."/>
            <person name="Vasconcelos V."/>
            <person name="Leao P.N."/>
        </authorList>
    </citation>
    <scope>NUCLEOTIDE SEQUENCE</scope>
    <source>
        <strain evidence="3">LEGE 06105</strain>
    </source>
</reference>
<dbReference type="Pfam" id="PF01636">
    <property type="entry name" value="APH"/>
    <property type="match status" value="1"/>
</dbReference>
<dbReference type="Gene3D" id="3.30.200.20">
    <property type="entry name" value="Phosphorylase Kinase, domain 1"/>
    <property type="match status" value="1"/>
</dbReference>
<dbReference type="InterPro" id="IPR050249">
    <property type="entry name" value="Pseudomonas-type_ThrB"/>
</dbReference>
<dbReference type="PANTHER" id="PTHR21064:SF6">
    <property type="entry name" value="AMINOGLYCOSIDE PHOSPHOTRANSFERASE DOMAIN-CONTAINING PROTEIN"/>
    <property type="match status" value="1"/>
</dbReference>
<dbReference type="InterPro" id="IPR002575">
    <property type="entry name" value="Aminoglycoside_PTrfase"/>
</dbReference>
<evidence type="ECO:0000259" key="2">
    <source>
        <dbReference type="Pfam" id="PF01636"/>
    </source>
</evidence>